<keyword evidence="3 11" id="KW-0420">Kringle</keyword>
<keyword evidence="2 13" id="KW-0597">Phosphoprotein</keyword>
<dbReference type="SUPFAM" id="SSF57440">
    <property type="entry name" value="Kringle-like"/>
    <property type="match status" value="1"/>
</dbReference>
<keyword evidence="6" id="KW-0418">Kinase</keyword>
<evidence type="ECO:0000256" key="8">
    <source>
        <dbReference type="ARBA" id="ARBA00023137"/>
    </source>
</evidence>
<dbReference type="InterPro" id="IPR038178">
    <property type="entry name" value="Kringle_sf"/>
</dbReference>
<evidence type="ECO:0000256" key="13">
    <source>
        <dbReference type="RuleBase" id="RU000312"/>
    </source>
</evidence>
<dbReference type="InterPro" id="IPR000001">
    <property type="entry name" value="Kringle"/>
</dbReference>
<name>A0ABM1E7J3_PRICU</name>
<comment type="catalytic activity">
    <reaction evidence="10 13">
        <text>L-tyrosyl-[protein] + ATP = O-phospho-L-tyrosyl-[protein] + ADP + H(+)</text>
        <dbReference type="Rhea" id="RHEA:10596"/>
        <dbReference type="Rhea" id="RHEA-COMP:10136"/>
        <dbReference type="Rhea" id="RHEA-COMP:20101"/>
        <dbReference type="ChEBI" id="CHEBI:15378"/>
        <dbReference type="ChEBI" id="CHEBI:30616"/>
        <dbReference type="ChEBI" id="CHEBI:46858"/>
        <dbReference type="ChEBI" id="CHEBI:61978"/>
        <dbReference type="ChEBI" id="CHEBI:456216"/>
        <dbReference type="EC" id="2.7.10.1"/>
    </reaction>
</comment>
<feature type="domain" description="FZ" evidence="17">
    <location>
        <begin position="33"/>
        <end position="167"/>
    </location>
</feature>
<comment type="subcellular location">
    <subcellularLocation>
        <location evidence="1">Membrane</location>
        <topology evidence="1">Single-pass type I membrane protein</topology>
    </subcellularLocation>
</comment>
<keyword evidence="13" id="KW-0675">Receptor</keyword>
<dbReference type="Gene3D" id="1.10.510.10">
    <property type="entry name" value="Transferase(Phosphotransferase) domain 1"/>
    <property type="match status" value="1"/>
</dbReference>
<dbReference type="SMART" id="SM00130">
    <property type="entry name" value="KR"/>
    <property type="match status" value="1"/>
</dbReference>
<dbReference type="InterPro" id="IPR020635">
    <property type="entry name" value="Tyr_kinase_cat_dom"/>
</dbReference>
<feature type="transmembrane region" description="Helical" evidence="15">
    <location>
        <begin position="269"/>
        <end position="293"/>
    </location>
</feature>
<feature type="domain" description="Kringle" evidence="18">
    <location>
        <begin position="180"/>
        <end position="259"/>
    </location>
</feature>
<evidence type="ECO:0000256" key="7">
    <source>
        <dbReference type="ARBA" id="ARBA00022840"/>
    </source>
</evidence>
<feature type="compositionally biased region" description="Low complexity" evidence="14">
    <location>
        <begin position="16"/>
        <end position="26"/>
    </location>
</feature>
<organism evidence="19 20">
    <name type="scientific">Priapulus caudatus</name>
    <name type="common">Priapulid worm</name>
    <dbReference type="NCBI Taxonomy" id="37621"/>
    <lineage>
        <taxon>Eukaryota</taxon>
        <taxon>Metazoa</taxon>
        <taxon>Ecdysozoa</taxon>
        <taxon>Scalidophora</taxon>
        <taxon>Priapulida</taxon>
        <taxon>Priapulimorpha</taxon>
        <taxon>Priapulimorphida</taxon>
        <taxon>Priapulidae</taxon>
        <taxon>Priapulus</taxon>
    </lineage>
</organism>
<dbReference type="InterPro" id="IPR013806">
    <property type="entry name" value="Kringle-like"/>
</dbReference>
<dbReference type="InterPro" id="IPR008266">
    <property type="entry name" value="Tyr_kinase_AS"/>
</dbReference>
<dbReference type="PROSITE" id="PS00107">
    <property type="entry name" value="PROTEIN_KINASE_ATP"/>
    <property type="match status" value="1"/>
</dbReference>
<evidence type="ECO:0000259" key="17">
    <source>
        <dbReference type="PROSITE" id="PS50038"/>
    </source>
</evidence>
<feature type="binding site" evidence="12">
    <location>
        <position position="368"/>
    </location>
    <ligand>
        <name>ATP</name>
        <dbReference type="ChEBI" id="CHEBI:30616"/>
    </ligand>
</feature>
<dbReference type="Proteomes" id="UP000695022">
    <property type="component" value="Unplaced"/>
</dbReference>
<evidence type="ECO:0000259" key="16">
    <source>
        <dbReference type="PROSITE" id="PS50011"/>
    </source>
</evidence>
<keyword evidence="19" id="KW-1185">Reference proteome</keyword>
<dbReference type="EC" id="2.7.10.1" evidence="13"/>
<dbReference type="Gene3D" id="1.10.2000.10">
    <property type="entry name" value="Frizzled cysteine-rich domain"/>
    <property type="match status" value="1"/>
</dbReference>
<reference evidence="20" key="1">
    <citation type="submission" date="2025-08" db="UniProtKB">
        <authorList>
            <consortium name="RefSeq"/>
        </authorList>
    </citation>
    <scope>IDENTIFICATION</scope>
</reference>
<evidence type="ECO:0000256" key="3">
    <source>
        <dbReference type="ARBA" id="ARBA00022572"/>
    </source>
</evidence>
<evidence type="ECO:0000256" key="4">
    <source>
        <dbReference type="ARBA" id="ARBA00022679"/>
    </source>
</evidence>
<evidence type="ECO:0000256" key="6">
    <source>
        <dbReference type="ARBA" id="ARBA00022777"/>
    </source>
</evidence>
<dbReference type="PRINTS" id="PR00109">
    <property type="entry name" value="TYRKINASE"/>
</dbReference>
<feature type="compositionally biased region" description="Polar residues" evidence="14">
    <location>
        <begin position="642"/>
        <end position="652"/>
    </location>
</feature>
<proteinExistence type="inferred from homology"/>
<dbReference type="PROSITE" id="PS50070">
    <property type="entry name" value="KRINGLE_2"/>
    <property type="match status" value="1"/>
</dbReference>
<evidence type="ECO:0000256" key="12">
    <source>
        <dbReference type="PROSITE-ProRule" id="PRU10141"/>
    </source>
</evidence>
<keyword evidence="15" id="KW-1133">Transmembrane helix</keyword>
<keyword evidence="4" id="KW-0808">Transferase</keyword>
<dbReference type="Pfam" id="PF01392">
    <property type="entry name" value="Fz"/>
    <property type="match status" value="1"/>
</dbReference>
<dbReference type="PROSITE" id="PS00021">
    <property type="entry name" value="KRINGLE_1"/>
    <property type="match status" value="1"/>
</dbReference>
<dbReference type="PANTHER" id="PTHR24416">
    <property type="entry name" value="TYROSINE-PROTEIN KINASE RECEPTOR"/>
    <property type="match status" value="1"/>
</dbReference>
<evidence type="ECO:0000256" key="10">
    <source>
        <dbReference type="ARBA" id="ARBA00051243"/>
    </source>
</evidence>
<dbReference type="Pfam" id="PF07714">
    <property type="entry name" value="PK_Tyr_Ser-Thr"/>
    <property type="match status" value="1"/>
</dbReference>
<dbReference type="InterPro" id="IPR002011">
    <property type="entry name" value="Tyr_kinase_rcpt_2_CS"/>
</dbReference>
<dbReference type="InterPro" id="IPR050122">
    <property type="entry name" value="RTK"/>
</dbReference>
<comment type="caution">
    <text evidence="11">Lacks conserved residue(s) required for the propagation of feature annotation.</text>
</comment>
<dbReference type="SUPFAM" id="SSF56112">
    <property type="entry name" value="Protein kinase-like (PK-like)"/>
    <property type="match status" value="1"/>
</dbReference>
<keyword evidence="5 12" id="KW-0547">Nucleotide-binding</keyword>
<dbReference type="PANTHER" id="PTHR24416:SF611">
    <property type="entry name" value="TYROSINE-PROTEIN KINASE TRANSMEMBRANE RECEPTOR ROR"/>
    <property type="match status" value="1"/>
</dbReference>
<evidence type="ECO:0000256" key="9">
    <source>
        <dbReference type="ARBA" id="ARBA00023157"/>
    </source>
</evidence>
<dbReference type="InterPro" id="IPR000719">
    <property type="entry name" value="Prot_kinase_dom"/>
</dbReference>
<dbReference type="RefSeq" id="XP_014668164.1">
    <property type="nucleotide sequence ID" value="XM_014812678.1"/>
</dbReference>
<dbReference type="Gene3D" id="2.40.20.10">
    <property type="entry name" value="Plasminogen Kringle 4"/>
    <property type="match status" value="1"/>
</dbReference>
<feature type="compositionally biased region" description="Low complexity" evidence="14">
    <location>
        <begin position="628"/>
        <end position="640"/>
    </location>
</feature>
<keyword evidence="15" id="KW-0472">Membrane</keyword>
<accession>A0ABM1E7J3</accession>
<dbReference type="PROSITE" id="PS50038">
    <property type="entry name" value="FZ"/>
    <property type="match status" value="1"/>
</dbReference>
<evidence type="ECO:0000256" key="15">
    <source>
        <dbReference type="SAM" id="Phobius"/>
    </source>
</evidence>
<dbReference type="PROSITE" id="PS50011">
    <property type="entry name" value="PROTEIN_KINASE_DOM"/>
    <property type="match status" value="1"/>
</dbReference>
<dbReference type="InterPro" id="IPR001245">
    <property type="entry name" value="Ser-Thr/Tyr_kinase_cat_dom"/>
</dbReference>
<evidence type="ECO:0000313" key="19">
    <source>
        <dbReference type="Proteomes" id="UP000695022"/>
    </source>
</evidence>
<dbReference type="InterPro" id="IPR036790">
    <property type="entry name" value="Frizzled_dom_sf"/>
</dbReference>
<dbReference type="CDD" id="cd00108">
    <property type="entry name" value="KR"/>
    <property type="match status" value="1"/>
</dbReference>
<dbReference type="PRINTS" id="PR00018">
    <property type="entry name" value="KRINGLE"/>
</dbReference>
<keyword evidence="9" id="KW-1015">Disulfide bond</keyword>
<feature type="region of interest" description="Disordered" evidence="14">
    <location>
        <begin position="628"/>
        <end position="664"/>
    </location>
</feature>
<dbReference type="InterPro" id="IPR018056">
    <property type="entry name" value="Kringle_CS"/>
</dbReference>
<evidence type="ECO:0000256" key="2">
    <source>
        <dbReference type="ARBA" id="ARBA00022553"/>
    </source>
</evidence>
<keyword evidence="13 15" id="KW-0812">Transmembrane</keyword>
<dbReference type="GeneID" id="106809556"/>
<evidence type="ECO:0000256" key="14">
    <source>
        <dbReference type="SAM" id="MobiDB-lite"/>
    </source>
</evidence>
<evidence type="ECO:0000313" key="20">
    <source>
        <dbReference type="RefSeq" id="XP_014668164.1"/>
    </source>
</evidence>
<evidence type="ECO:0000256" key="5">
    <source>
        <dbReference type="ARBA" id="ARBA00022741"/>
    </source>
</evidence>
<dbReference type="Gene3D" id="3.30.200.20">
    <property type="entry name" value="Phosphorylase Kinase, domain 1"/>
    <property type="match status" value="1"/>
</dbReference>
<keyword evidence="7 12" id="KW-0067">ATP-binding</keyword>
<dbReference type="PROSITE" id="PS00109">
    <property type="entry name" value="PROTEIN_KINASE_TYR"/>
    <property type="match status" value="1"/>
</dbReference>
<evidence type="ECO:0000259" key="18">
    <source>
        <dbReference type="PROSITE" id="PS50070"/>
    </source>
</evidence>
<feature type="region of interest" description="Disordered" evidence="14">
    <location>
        <begin position="1"/>
        <end position="30"/>
    </location>
</feature>
<evidence type="ECO:0000256" key="1">
    <source>
        <dbReference type="ARBA" id="ARBA00004479"/>
    </source>
</evidence>
<dbReference type="Pfam" id="PF00051">
    <property type="entry name" value="Kringle"/>
    <property type="match status" value="1"/>
</dbReference>
<gene>
    <name evidence="20" type="primary">LOC106809556</name>
</gene>
<dbReference type="PROSITE" id="PS00239">
    <property type="entry name" value="RECEPTOR_TYR_KIN_II"/>
    <property type="match status" value="1"/>
</dbReference>
<feature type="domain" description="Protein kinase" evidence="16">
    <location>
        <begin position="334"/>
        <end position="610"/>
    </location>
</feature>
<dbReference type="InterPro" id="IPR017441">
    <property type="entry name" value="Protein_kinase_ATP_BS"/>
</dbReference>
<dbReference type="SMART" id="SM00219">
    <property type="entry name" value="TyrKc"/>
    <property type="match status" value="1"/>
</dbReference>
<dbReference type="InterPro" id="IPR020067">
    <property type="entry name" value="Frizzled_dom"/>
</dbReference>
<dbReference type="CDD" id="cd05048">
    <property type="entry name" value="PTKc_Ror"/>
    <property type="match status" value="1"/>
</dbReference>
<protein>
    <recommendedName>
        <fullName evidence="13">Tyrosine-protein kinase receptor</fullName>
        <ecNumber evidence="13">2.7.10.1</ecNumber>
    </recommendedName>
</protein>
<comment type="similarity">
    <text evidence="13">Belongs to the protein kinase superfamily. Tyr protein kinase family. Insulin receptor subfamily.</text>
</comment>
<keyword evidence="8" id="KW-0829">Tyrosine-protein kinase</keyword>
<evidence type="ECO:0000256" key="11">
    <source>
        <dbReference type="PROSITE-ProRule" id="PRU00121"/>
    </source>
</evidence>
<dbReference type="InterPro" id="IPR011009">
    <property type="entry name" value="Kinase-like_dom_sf"/>
</dbReference>
<sequence>MMPRDKKQRSKDEEAGALTTAGTADASEMDGDEGEAFCQKYRGSACARFVGNKSIYVTSKYSMFVTDDKMSSALALMAMASELSESCRQFAIPSLCYHAFPLCDESSSQPRPLKICKDECEILETDICEKEYSLAQVHPVLKDKVILPRCSELPDIGTPEAHNCIRIGIPKANPVNMAHTCYNGSGESYRGSASVTRSGLPCQKWKANYPHQHLLTASDYPELSGGHSYCRNPGGRESAPYCFTLNENVRTEACDIPKCVGGDGGMEDIMYMLIPAIAIPVLLIIIIAIYCACRRRKASANRRQGRTGNPLELSPLNGKLKNPVRAREFAMTNIRFQQELGEGAFGKVYKGELMGLNGDVAITQVAVKTLKENASPKIQQDFRREVDLMTDLRHPNIVCLIGVCIKEEPMCMLFEFMAQGDLHEFLVMRSPHSDVSMSSGEDNQHLLDHADFFYIAIQISAGMEYLSSRHFVHRDLAARNCLVGDQLTIKISDFGLSRDIYSSDYYRVQSKSLLPVRWMPPEAILYGKFSMESDVWSYGVVLWEIFSYGLQPYYGYNNQEVIEMVRGHQILPCPDDCPARVYALMVECWHEVPTRRPSFKELYARLRAWDAGNAAAAAVALAGGSVAHSSSTQHSSNGPSVHTGSTNLSASQSPPPAGLPQHPAAAAAGRGVLGNYMQSVGAQQYRPQMVVNQRPGVGYCPQNSIVRPYGGGPLMTRPPMMPSAYMVGDARTSNL</sequence>